<evidence type="ECO:0000259" key="9">
    <source>
        <dbReference type="PROSITE" id="PS51508"/>
    </source>
</evidence>
<evidence type="ECO:0000259" key="8">
    <source>
        <dbReference type="PROSITE" id="PS50021"/>
    </source>
</evidence>
<keyword evidence="2" id="KW-0963">Cytoplasm</keyword>
<feature type="domain" description="Calponin-homology (CH)" evidence="8">
    <location>
        <begin position="208"/>
        <end position="322"/>
    </location>
</feature>
<keyword evidence="4" id="KW-0175">Coiled coil</keyword>
<dbReference type="InterPro" id="IPR058042">
    <property type="entry name" value="CAMSAP_N"/>
</dbReference>
<feature type="non-terminal residue" evidence="10">
    <location>
        <position position="1470"/>
    </location>
</feature>
<dbReference type="Pfam" id="PF08683">
    <property type="entry name" value="CAMSAP_CKK"/>
    <property type="match status" value="1"/>
</dbReference>
<reference evidence="10 11" key="1">
    <citation type="journal article" date="2021" name="Cell">
        <title>Tracing the genetic footprints of vertebrate landing in non-teleost ray-finned fishes.</title>
        <authorList>
            <person name="Bi X."/>
            <person name="Wang K."/>
            <person name="Yang L."/>
            <person name="Pan H."/>
            <person name="Jiang H."/>
            <person name="Wei Q."/>
            <person name="Fang M."/>
            <person name="Yu H."/>
            <person name="Zhu C."/>
            <person name="Cai Y."/>
            <person name="He Y."/>
            <person name="Gan X."/>
            <person name="Zeng H."/>
            <person name="Yu D."/>
            <person name="Zhu Y."/>
            <person name="Jiang H."/>
            <person name="Qiu Q."/>
            <person name="Yang H."/>
            <person name="Zhang Y.E."/>
            <person name="Wang W."/>
            <person name="Zhu M."/>
            <person name="He S."/>
            <person name="Zhang G."/>
        </authorList>
    </citation>
    <scope>NUCLEOTIDE SEQUENCE [LARGE SCALE GENOMIC DNA]</scope>
    <source>
        <strain evidence="10">Bchr_013</strain>
    </source>
</reference>
<evidence type="ECO:0000256" key="7">
    <source>
        <dbReference type="SAM" id="MobiDB-lite"/>
    </source>
</evidence>
<feature type="compositionally biased region" description="Basic and acidic residues" evidence="7">
    <location>
        <begin position="637"/>
        <end position="655"/>
    </location>
</feature>
<dbReference type="GO" id="GO:0005516">
    <property type="term" value="F:calmodulin binding"/>
    <property type="evidence" value="ECO:0007669"/>
    <property type="project" value="InterPro"/>
</dbReference>
<dbReference type="SUPFAM" id="SSF47576">
    <property type="entry name" value="Calponin-homology domain, CH-domain"/>
    <property type="match status" value="1"/>
</dbReference>
<protein>
    <submittedName>
        <fullName evidence="10">cAMP3 protein</fullName>
    </submittedName>
</protein>
<evidence type="ECO:0000256" key="2">
    <source>
        <dbReference type="ARBA" id="ARBA00022490"/>
    </source>
</evidence>
<feature type="compositionally biased region" description="Acidic residues" evidence="7">
    <location>
        <begin position="1110"/>
        <end position="1119"/>
    </location>
</feature>
<feature type="region of interest" description="Disordered" evidence="7">
    <location>
        <begin position="561"/>
        <end position="727"/>
    </location>
</feature>
<dbReference type="InterPro" id="IPR011033">
    <property type="entry name" value="PRC_barrel-like_sf"/>
</dbReference>
<dbReference type="Pfam" id="PF25532">
    <property type="entry name" value="CH_CAMSAP2_N"/>
    <property type="match status" value="1"/>
</dbReference>
<feature type="compositionally biased region" description="Basic and acidic residues" evidence="7">
    <location>
        <begin position="785"/>
        <end position="799"/>
    </location>
</feature>
<feature type="compositionally biased region" description="Polar residues" evidence="7">
    <location>
        <begin position="933"/>
        <end position="945"/>
    </location>
</feature>
<dbReference type="InterPro" id="IPR036872">
    <property type="entry name" value="CH_dom_sf"/>
</dbReference>
<dbReference type="FunFam" id="3.10.20.360:FF:000001">
    <property type="entry name" value="Calmodulin-regulated spectrin-associated protein 3 isoform 2"/>
    <property type="match status" value="1"/>
</dbReference>
<feature type="compositionally biased region" description="Low complexity" evidence="7">
    <location>
        <begin position="914"/>
        <end position="925"/>
    </location>
</feature>
<dbReference type="Gene3D" id="3.10.20.360">
    <property type="entry name" value="CKK domain"/>
    <property type="match status" value="1"/>
</dbReference>
<comment type="similarity">
    <text evidence="6">Belongs to the CAMSAP1 family.</text>
</comment>
<evidence type="ECO:0000256" key="1">
    <source>
        <dbReference type="ARBA" id="ARBA00004245"/>
    </source>
</evidence>
<dbReference type="GO" id="GO:0051011">
    <property type="term" value="F:microtubule minus-end binding"/>
    <property type="evidence" value="ECO:0007669"/>
    <property type="project" value="TreeGrafter"/>
</dbReference>
<dbReference type="PROSITE" id="PS50021">
    <property type="entry name" value="CH"/>
    <property type="match status" value="1"/>
</dbReference>
<feature type="non-terminal residue" evidence="10">
    <location>
        <position position="1"/>
    </location>
</feature>
<evidence type="ECO:0000313" key="10">
    <source>
        <dbReference type="EMBL" id="KAG2470319.1"/>
    </source>
</evidence>
<organism evidence="10 11">
    <name type="scientific">Polypterus senegalus</name>
    <name type="common">Senegal bichir</name>
    <dbReference type="NCBI Taxonomy" id="55291"/>
    <lineage>
        <taxon>Eukaryota</taxon>
        <taxon>Metazoa</taxon>
        <taxon>Chordata</taxon>
        <taxon>Craniata</taxon>
        <taxon>Vertebrata</taxon>
        <taxon>Euteleostomi</taxon>
        <taxon>Actinopterygii</taxon>
        <taxon>Polypteriformes</taxon>
        <taxon>Polypteridae</taxon>
        <taxon>Polypterus</taxon>
    </lineage>
</organism>
<dbReference type="InterPro" id="IPR001715">
    <property type="entry name" value="CH_dom"/>
</dbReference>
<feature type="compositionally biased region" description="Basic and acidic residues" evidence="7">
    <location>
        <begin position="1165"/>
        <end position="1227"/>
    </location>
</feature>
<comment type="subcellular location">
    <subcellularLocation>
        <location evidence="1">Cytoplasm</location>
        <location evidence="1">Cytoskeleton</location>
    </subcellularLocation>
</comment>
<keyword evidence="3 6" id="KW-0493">Microtubule</keyword>
<evidence type="ECO:0000256" key="5">
    <source>
        <dbReference type="ARBA" id="ARBA00023212"/>
    </source>
</evidence>
<name>A0A8X7XN85_POLSE</name>
<dbReference type="GO" id="GO:0036449">
    <property type="term" value="C:microtubule minus-end"/>
    <property type="evidence" value="ECO:0007669"/>
    <property type="project" value="TreeGrafter"/>
</dbReference>
<feature type="compositionally biased region" description="Polar residues" evidence="7">
    <location>
        <begin position="716"/>
        <end position="725"/>
    </location>
</feature>
<feature type="compositionally biased region" description="Polar residues" evidence="7">
    <location>
        <begin position="995"/>
        <end position="1020"/>
    </location>
</feature>
<feature type="region of interest" description="Disordered" evidence="7">
    <location>
        <begin position="760"/>
        <end position="833"/>
    </location>
</feature>
<feature type="compositionally biased region" description="Basic and acidic residues" evidence="7">
    <location>
        <begin position="593"/>
        <end position="629"/>
    </location>
</feature>
<dbReference type="InterPro" id="IPR038209">
    <property type="entry name" value="CKK_dom_sf"/>
</dbReference>
<dbReference type="SMART" id="SM01051">
    <property type="entry name" value="CAMSAP_CKK"/>
    <property type="match status" value="1"/>
</dbReference>
<dbReference type="GO" id="GO:0031175">
    <property type="term" value="P:neuron projection development"/>
    <property type="evidence" value="ECO:0007669"/>
    <property type="project" value="InterPro"/>
</dbReference>
<proteinExistence type="inferred from homology"/>
<keyword evidence="5" id="KW-0206">Cytoskeleton</keyword>
<dbReference type="GO" id="GO:0007026">
    <property type="term" value="P:negative regulation of microtubule depolymerization"/>
    <property type="evidence" value="ECO:0007669"/>
    <property type="project" value="TreeGrafter"/>
</dbReference>
<dbReference type="PANTHER" id="PTHR21595:SF2">
    <property type="entry name" value="CALMODULIN-REGULATED SPECTRIN-ASSOCIATED PROTEIN 3"/>
    <property type="match status" value="1"/>
</dbReference>
<dbReference type="PROSITE" id="PS51508">
    <property type="entry name" value="CKK"/>
    <property type="match status" value="1"/>
</dbReference>
<dbReference type="GO" id="GO:0030507">
    <property type="term" value="F:spectrin binding"/>
    <property type="evidence" value="ECO:0007669"/>
    <property type="project" value="InterPro"/>
</dbReference>
<dbReference type="GeneID" id="120539971"/>
<evidence type="ECO:0000256" key="3">
    <source>
        <dbReference type="ARBA" id="ARBA00022701"/>
    </source>
</evidence>
<dbReference type="RefSeq" id="XP_039626313.1">
    <property type="nucleotide sequence ID" value="XM_039770379.1"/>
</dbReference>
<dbReference type="InterPro" id="IPR032940">
    <property type="entry name" value="CAMSAP"/>
</dbReference>
<feature type="compositionally biased region" description="Basic and acidic residues" evidence="7">
    <location>
        <begin position="506"/>
        <end position="525"/>
    </location>
</feature>
<feature type="region of interest" description="Disordered" evidence="7">
    <location>
        <begin position="1280"/>
        <end position="1335"/>
    </location>
</feature>
<dbReference type="SUPFAM" id="SSF50346">
    <property type="entry name" value="PRC-barrel domain"/>
    <property type="match status" value="1"/>
</dbReference>
<dbReference type="PANTHER" id="PTHR21595">
    <property type="entry name" value="PATRONIN"/>
    <property type="match status" value="1"/>
</dbReference>
<dbReference type="GO" id="GO:0031122">
    <property type="term" value="P:cytoplasmic microtubule organization"/>
    <property type="evidence" value="ECO:0007669"/>
    <property type="project" value="TreeGrafter"/>
</dbReference>
<feature type="region of interest" description="Disordered" evidence="7">
    <location>
        <begin position="873"/>
        <end position="1137"/>
    </location>
</feature>
<comment type="domain">
    <text evidence="6">The CKK domain binds microtubules.</text>
</comment>
<feature type="compositionally biased region" description="Low complexity" evidence="7">
    <location>
        <begin position="656"/>
        <end position="675"/>
    </location>
</feature>
<dbReference type="Proteomes" id="UP000886611">
    <property type="component" value="Unassembled WGS sequence"/>
</dbReference>
<dbReference type="InterPro" id="IPR022613">
    <property type="entry name" value="CH_CAMSAP_2"/>
</dbReference>
<evidence type="ECO:0000256" key="6">
    <source>
        <dbReference type="PROSITE-ProRule" id="PRU00841"/>
    </source>
</evidence>
<comment type="caution">
    <text evidence="10">The sequence shown here is derived from an EMBL/GenBank/DDBJ whole genome shotgun (WGS) entry which is preliminary data.</text>
</comment>
<evidence type="ECO:0000313" key="11">
    <source>
        <dbReference type="Proteomes" id="UP000886611"/>
    </source>
</evidence>
<gene>
    <name evidence="10" type="primary">Camsap3</name>
    <name evidence="10" type="ORF">GTO96_0006487</name>
</gene>
<feature type="compositionally biased region" description="Basic and acidic residues" evidence="7">
    <location>
        <begin position="817"/>
        <end position="833"/>
    </location>
</feature>
<dbReference type="InterPro" id="IPR014797">
    <property type="entry name" value="CKK_CAMSAP"/>
</dbReference>
<feature type="region of interest" description="Disordered" evidence="7">
    <location>
        <begin position="467"/>
        <end position="525"/>
    </location>
</feature>
<feature type="domain" description="CKK" evidence="9">
    <location>
        <begin position="1331"/>
        <end position="1465"/>
    </location>
</feature>
<dbReference type="Pfam" id="PF11971">
    <property type="entry name" value="CAMSAP_CH"/>
    <property type="match status" value="1"/>
</dbReference>
<evidence type="ECO:0000256" key="4">
    <source>
        <dbReference type="ARBA" id="ARBA00023054"/>
    </source>
</evidence>
<feature type="compositionally biased region" description="Polar residues" evidence="7">
    <location>
        <begin position="1297"/>
        <end position="1309"/>
    </location>
</feature>
<keyword evidence="11" id="KW-1185">Reference proteome</keyword>
<dbReference type="Pfam" id="PF17095">
    <property type="entry name" value="CAMSAP_CC1"/>
    <property type="match status" value="1"/>
</dbReference>
<dbReference type="InterPro" id="IPR031372">
    <property type="entry name" value="CAMSAP_CC1"/>
</dbReference>
<dbReference type="EMBL" id="JAATIS010000094">
    <property type="protein sequence ID" value="KAG2470319.1"/>
    <property type="molecule type" value="Genomic_DNA"/>
</dbReference>
<feature type="compositionally biased region" description="Polar residues" evidence="7">
    <location>
        <begin position="1086"/>
        <end position="1096"/>
    </location>
</feature>
<sequence length="1470" mass="163120">MVDSNAMRKTFLVPEIKPLDQYDFNRAKICASLTWVFSRCYGSAENIPEELREPFYIDQYEQEHIKPPVIRLLQSSDLYCQVCRLALLGDREEQDSLDTMPRDNAAVLQLLSQKGLQPLDQEHAVTEADLRHKPIKMSAHLALIDMLMVGFATKAMSLMKMPSNVEPLSSMGLAAWECAVVFWVNKLIQKLRLNSEREHQQRQQPGADIQAQQSIRYRKDKVMPKQTPIFPLVSSSKDLSNGCAIAAIIHFYCPNSLRLEDVCLKETMSVADSLYNLQVVQEFCQDCLGGCCPLALEDLLYAPPALKVNIMTFMAELFWWFEVRKPEVVCPRETLDLQDMSDIAECVSPTSCNNNSGSPSFIFKQPFLPIPTPQSPGRSVPGSLTQSTSLPHVEGVGKATWTKKQLSRPLSQAVSFSIPFGLDSDVDIVMGNPVAMTRSISSDSLNPNVFQLPETVTRATYTPPEDVSAFLEKGNGDGAVTGQTSQSRPPSSQRASWGTQTAPSRIRAEKDLPVENGLTDDHNKYTDLPTIEEALQIIHNEGKLEPRLLPEGAADGFYLHSPDVMEESGSGRHGDNSPRLSSSAPTKPGMMYRVHDDMAPSSEKEKRPRRTSEGSRISRDDDSVLRDNSLDSDLSEEFSKHHQAGRDCLDAKDDSTSGSSSLSSQPESNPASSTSPSIKMTSFAERKKKVATTEPQKDTTEPKMITWAQKSEESPSKSPALNTEMSELGARLEEKRRAIEAQKKRIEAIFAKHRQRLGKSAFLQLKKREEGSQPEGEADASSTEEVPKLSLEERLSRIGDEEERETPSPLDSTTSKLVDDELPNKIRSEKQVRFSPEIGKEKIDDASLGEYNKAVTKLNAALNSLQSDMQRLAEQQKQLMRKKTNQAWVIPASPKPTAAAPPLPSQRISRDFQSSRSVDLSSSSPSPSPSRKPANTSNTSLSVPKSPQPAHKRPQSSTPKSPKHARPVDLKFPPLTRVLTPPQNVDNLPHLRKFSPSQFPIQTSSSFNIGGTEDNQNGSRGQKPVGPIPKPLAVEDDSSETGSSEDPLLSLDADGNIRPVGPVGFPKKEPGTGSSSGAPSECSFDSDFQPSLNGKRTSLIEISLSSLQVPDEEDIEEGQEAFSDSMSDQTDSELKPGVGFFFKEDALSQDEMARRQAALLAKQQKRAEEMKKRKQWQEQEKESRLQDEETKSQPEEKEVVTRRGDFTRREHERRQQLKIMEDLDKVLRQKPQTVRAVKKQRPKTVCRDDSVLSRSPVKGLLGSKLSKIYSQSTLSLSTMANDTGSLKKSPRADSPSGLMSPSRLLSSQNGERDWENGSTASSPASIPEHTGPKLYKEPSLKSNKFIIHNALSRCCLAGKVNEPQKNKILEDMDKSKANHFLILFRDSSCQFRAVYTMNPETKEMVRLTGVGPRIITGAMVDSIYKYNSDRKQFTTIPSKTMSMSVDAVTIQSHFWQSKRPGTPKKPGTPK</sequence>
<feature type="compositionally biased region" description="Low complexity" evidence="7">
    <location>
        <begin position="485"/>
        <end position="494"/>
    </location>
</feature>
<accession>A0A8X7XN85</accession>
<feature type="region of interest" description="Disordered" evidence="7">
    <location>
        <begin position="1158"/>
        <end position="1250"/>
    </location>
</feature>